<evidence type="ECO:0000313" key="3">
    <source>
        <dbReference type="EMBL" id="QEE28409.1"/>
    </source>
</evidence>
<keyword evidence="1" id="KW-0732">Signal</keyword>
<dbReference type="Proteomes" id="UP000321820">
    <property type="component" value="Chromosome"/>
</dbReference>
<evidence type="ECO:0000259" key="2">
    <source>
        <dbReference type="Pfam" id="PF01979"/>
    </source>
</evidence>
<dbReference type="Gene3D" id="2.30.40.10">
    <property type="entry name" value="Urease, subunit C, domain 1"/>
    <property type="match status" value="1"/>
</dbReference>
<dbReference type="Gene3D" id="3.20.20.140">
    <property type="entry name" value="Metal-dependent hydrolases"/>
    <property type="match status" value="1"/>
</dbReference>
<evidence type="ECO:0000256" key="1">
    <source>
        <dbReference type="SAM" id="SignalP"/>
    </source>
</evidence>
<dbReference type="GO" id="GO:0016810">
    <property type="term" value="F:hydrolase activity, acting on carbon-nitrogen (but not peptide) bonds"/>
    <property type="evidence" value="ECO:0007669"/>
    <property type="project" value="InterPro"/>
</dbReference>
<dbReference type="SUPFAM" id="SSF51556">
    <property type="entry name" value="Metallo-dependent hydrolases"/>
    <property type="match status" value="1"/>
</dbReference>
<dbReference type="PANTHER" id="PTHR43135">
    <property type="entry name" value="ALPHA-D-RIBOSE 1-METHYLPHOSPHONATE 5-TRIPHOSPHATE DIPHOSPHATASE"/>
    <property type="match status" value="1"/>
</dbReference>
<accession>A0A5B9E9F5</accession>
<dbReference type="SUPFAM" id="SSF49785">
    <property type="entry name" value="Galactose-binding domain-like"/>
    <property type="match status" value="1"/>
</dbReference>
<dbReference type="InterPro" id="IPR011059">
    <property type="entry name" value="Metal-dep_hydrolase_composite"/>
</dbReference>
<dbReference type="OrthoDB" id="9797498at2"/>
<dbReference type="Pfam" id="PF01979">
    <property type="entry name" value="Amidohydro_1"/>
    <property type="match status" value="1"/>
</dbReference>
<dbReference type="SUPFAM" id="SSF51338">
    <property type="entry name" value="Composite domain of metallo-dependent hydrolases"/>
    <property type="match status" value="1"/>
</dbReference>
<dbReference type="PANTHER" id="PTHR43135:SF3">
    <property type="entry name" value="ALPHA-D-RIBOSE 1-METHYLPHOSPHONATE 5-TRIPHOSPHATE DIPHOSPHATASE"/>
    <property type="match status" value="1"/>
</dbReference>
<feature type="domain" description="Amidohydrolase-related" evidence="2">
    <location>
        <begin position="74"/>
        <end position="426"/>
    </location>
</feature>
<sequence>MKTAGHLVLAALLNITALGNAQTLTAIRNARVFDGTGAAAQIATVLIADDRIKAVGPEIQIPKGARVIDAAGKTLLPGFFDLHTHLNASAGSLSADWQKSAASYLLSGITTVDEFSANREMYAPIRKLVADGTLVAPNINFATRISTPGGHGAESGMGEFTTVEVNTPAAAHLAMKQILPYHPDVIKIFTDGWRYGTTPALSSMNEATIHAIVEDAHAAGIKVLTHTLTVEGAKAAAGGGVDVIAHSIQDGLIDQELVAIMKAHHTSYVPTMAVYEANKPAAPTPLMLSIMEPFLQTEMAKGFETKKPLTQDSPGFKRWSQLQQNLRTLYSAGIPVALGTDNGMPSTPHGWGSLREMELMVAAGLTPSQALQAGTRVSAEVLGVDKDRGTIAPGKLADLVLIDGRPDETIAEVEKTDAVWLAGKQVDRQKLLMMFRTDDLVQFPVIVPDALIDDMEREDGRSNLATLKYPTTDAGADHSQLLLQQVVRTEGGGHAWLATAKMGPSSRSYVRLNLPLTAGEIEIADVSKYKGIEFEAKGEGEFRLLLNSFSVRDRHFPEAPFRVGPAWTKVQVPFTDFKVNPSGTVNLRVRGLMFQLEGAPGSREWLELDNVRLY</sequence>
<dbReference type="InterPro" id="IPR032466">
    <property type="entry name" value="Metal_Hydrolase"/>
</dbReference>
<organism evidence="3 4">
    <name type="scientific">Terriglobus albidus</name>
    <dbReference type="NCBI Taxonomy" id="1592106"/>
    <lineage>
        <taxon>Bacteria</taxon>
        <taxon>Pseudomonadati</taxon>
        <taxon>Acidobacteriota</taxon>
        <taxon>Terriglobia</taxon>
        <taxon>Terriglobales</taxon>
        <taxon>Acidobacteriaceae</taxon>
        <taxon>Terriglobus</taxon>
    </lineage>
</organism>
<gene>
    <name evidence="3" type="ORF">FTW19_10595</name>
</gene>
<keyword evidence="4" id="KW-1185">Reference proteome</keyword>
<name>A0A5B9E9F5_9BACT</name>
<keyword evidence="3" id="KW-0378">Hydrolase</keyword>
<dbReference type="InterPro" id="IPR006680">
    <property type="entry name" value="Amidohydro-rel"/>
</dbReference>
<dbReference type="KEGG" id="talb:FTW19_10595"/>
<dbReference type="InterPro" id="IPR008979">
    <property type="entry name" value="Galactose-bd-like_sf"/>
</dbReference>
<reference evidence="3 4" key="1">
    <citation type="submission" date="2019-08" db="EMBL/GenBank/DDBJ databases">
        <title>Complete genome sequence of Terriglobus albidus strain ORNL.</title>
        <authorList>
            <person name="Podar M."/>
        </authorList>
    </citation>
    <scope>NUCLEOTIDE SEQUENCE [LARGE SCALE GENOMIC DNA]</scope>
    <source>
        <strain evidence="3 4">ORNL</strain>
    </source>
</reference>
<feature type="chain" id="PRO_5023032172" evidence="1">
    <location>
        <begin position="22"/>
        <end position="614"/>
    </location>
</feature>
<evidence type="ECO:0000313" key="4">
    <source>
        <dbReference type="Proteomes" id="UP000321820"/>
    </source>
</evidence>
<protein>
    <submittedName>
        <fullName evidence="3">Amidohydrolase family protein</fullName>
    </submittedName>
</protein>
<dbReference type="RefSeq" id="WP_147647599.1">
    <property type="nucleotide sequence ID" value="NZ_CP042806.1"/>
</dbReference>
<dbReference type="InterPro" id="IPR051781">
    <property type="entry name" value="Metallo-dep_Hydrolase"/>
</dbReference>
<dbReference type="EMBL" id="CP042806">
    <property type="protein sequence ID" value="QEE28409.1"/>
    <property type="molecule type" value="Genomic_DNA"/>
</dbReference>
<feature type="signal peptide" evidence="1">
    <location>
        <begin position="1"/>
        <end position="21"/>
    </location>
</feature>
<dbReference type="AlphaFoldDB" id="A0A5B9E9F5"/>
<proteinExistence type="predicted"/>